<dbReference type="EMBL" id="NGMO01000001">
    <property type="protein sequence ID" value="OTP12100.1"/>
    <property type="molecule type" value="Genomic_DNA"/>
</dbReference>
<evidence type="ECO:0000313" key="1">
    <source>
        <dbReference type="EMBL" id="OTP12100.1"/>
    </source>
</evidence>
<name>A0A2C9XPJ9_9ENTE</name>
<proteinExistence type="predicted"/>
<evidence type="ECO:0000313" key="2">
    <source>
        <dbReference type="Proteomes" id="UP000194933"/>
    </source>
</evidence>
<keyword evidence="2" id="KW-1185">Reference proteome</keyword>
<sequence length="67" mass="8410">MEEDERYWPLKVHLLHESMKIKKFRLFDEYEMIHKRMNITLPGPYFLEPFGRQNKDRYITTVILYLF</sequence>
<protein>
    <submittedName>
        <fullName evidence="1">Uncharacterized protein</fullName>
    </submittedName>
</protein>
<reference evidence="1 2" key="1">
    <citation type="submission" date="2017-05" db="EMBL/GenBank/DDBJ databases">
        <title>The Genome Sequence of Enterococcus sp. 10A9_DIV0425.</title>
        <authorList>
            <consortium name="The Broad Institute Genomics Platform"/>
            <consortium name="The Broad Institute Genomic Center for Infectious Diseases"/>
            <person name="Earl A."/>
            <person name="Manson A."/>
            <person name="Schwartman J."/>
            <person name="Gilmore M."/>
            <person name="Abouelleil A."/>
            <person name="Cao P."/>
            <person name="Chapman S."/>
            <person name="Cusick C."/>
            <person name="Shea T."/>
            <person name="Young S."/>
            <person name="Neafsey D."/>
            <person name="Nusbaum C."/>
            <person name="Birren B."/>
        </authorList>
    </citation>
    <scope>NUCLEOTIDE SEQUENCE [LARGE SCALE GENOMIC DNA]</scope>
    <source>
        <strain evidence="1 2">10A9_DIV0425</strain>
    </source>
</reference>
<gene>
    <name evidence="1" type="ORF">A5844_000316</name>
</gene>
<accession>A0A2C9XPJ9</accession>
<dbReference type="Proteomes" id="UP000194933">
    <property type="component" value="Unassembled WGS sequence"/>
</dbReference>
<dbReference type="AlphaFoldDB" id="A0A2C9XPJ9"/>
<comment type="caution">
    <text evidence="1">The sequence shown here is derived from an EMBL/GenBank/DDBJ whole genome shotgun (WGS) entry which is preliminary data.</text>
</comment>
<organism evidence="1 2">
    <name type="scientific">Candidatus Enterococcus wittei</name>
    <dbReference type="NCBI Taxonomy" id="1987383"/>
    <lineage>
        <taxon>Bacteria</taxon>
        <taxon>Bacillati</taxon>
        <taxon>Bacillota</taxon>
        <taxon>Bacilli</taxon>
        <taxon>Lactobacillales</taxon>
        <taxon>Enterococcaceae</taxon>
        <taxon>Enterococcus</taxon>
    </lineage>
</organism>